<comment type="caution">
    <text evidence="1">The sequence shown here is derived from an EMBL/GenBank/DDBJ whole genome shotgun (WGS) entry which is preliminary data.</text>
</comment>
<name>A0ABT7A3H3_9ACTN</name>
<keyword evidence="2" id="KW-1185">Reference proteome</keyword>
<sequence>MSEATADHGPGIPQPPATADALRDALTALYPQALPQFDRELAAAKTAARNQLSPTPMRQILGQWAERVAAERLGTARRMEELARQAEKADTREAVRPLLAELAGLQHAAGQEARRA</sequence>
<reference evidence="1 2" key="1">
    <citation type="submission" date="2023-05" db="EMBL/GenBank/DDBJ databases">
        <title>Streptantibioticus silvisoli sp. nov., acidotolerant actinomycetes 1 from pine litter.</title>
        <authorList>
            <person name="Swiecimska M."/>
            <person name="Golinska P."/>
            <person name="Sangal V."/>
            <person name="Wachnowicz B."/>
            <person name="Goodfellow M."/>
        </authorList>
    </citation>
    <scope>NUCLEOTIDE SEQUENCE [LARGE SCALE GENOMIC DNA]</scope>
    <source>
        <strain evidence="1 2">DSM 42109</strain>
    </source>
</reference>
<protein>
    <submittedName>
        <fullName evidence="1">Uncharacterized protein</fullName>
    </submittedName>
</protein>
<gene>
    <name evidence="1" type="ORF">NMN56_026325</name>
</gene>
<dbReference type="Proteomes" id="UP001214441">
    <property type="component" value="Unassembled WGS sequence"/>
</dbReference>
<proteinExistence type="predicted"/>
<evidence type="ECO:0000313" key="1">
    <source>
        <dbReference type="EMBL" id="MDJ1135416.1"/>
    </source>
</evidence>
<dbReference type="RefSeq" id="WP_274043145.1">
    <property type="nucleotide sequence ID" value="NZ_JANCPR020000029.1"/>
</dbReference>
<dbReference type="EMBL" id="JANCPR020000029">
    <property type="protein sequence ID" value="MDJ1135416.1"/>
    <property type="molecule type" value="Genomic_DNA"/>
</dbReference>
<accession>A0ABT7A3H3</accession>
<evidence type="ECO:0000313" key="2">
    <source>
        <dbReference type="Proteomes" id="UP001214441"/>
    </source>
</evidence>
<organism evidence="1 2">
    <name type="scientific">Streptomyces iconiensis</name>
    <dbReference type="NCBI Taxonomy" id="1384038"/>
    <lineage>
        <taxon>Bacteria</taxon>
        <taxon>Bacillati</taxon>
        <taxon>Actinomycetota</taxon>
        <taxon>Actinomycetes</taxon>
        <taxon>Kitasatosporales</taxon>
        <taxon>Streptomycetaceae</taxon>
        <taxon>Streptomyces</taxon>
    </lineage>
</organism>